<dbReference type="PROSITE" id="PS00216">
    <property type="entry name" value="SUGAR_TRANSPORT_1"/>
    <property type="match status" value="1"/>
</dbReference>
<evidence type="ECO:0000313" key="10">
    <source>
        <dbReference type="Proteomes" id="UP001338582"/>
    </source>
</evidence>
<feature type="transmembrane region" description="Helical" evidence="7">
    <location>
        <begin position="111"/>
        <end position="130"/>
    </location>
</feature>
<comment type="subcellular location">
    <subcellularLocation>
        <location evidence="1">Membrane</location>
        <topology evidence="1">Multi-pass membrane protein</topology>
    </subcellularLocation>
</comment>
<comment type="similarity">
    <text evidence="2">Belongs to the major facilitator superfamily. Sugar transporter (TC 2.A.1.1) family.</text>
</comment>
<reference evidence="9 10" key="1">
    <citation type="submission" date="2023-10" db="EMBL/GenBank/DDBJ databases">
        <title>Draft Genome Sequence of Candida saopaulonensis from a very Premature Infant with Sepsis.</title>
        <authorList>
            <person name="Ning Y."/>
            <person name="Dai R."/>
            <person name="Xiao M."/>
            <person name="Xu Y."/>
            <person name="Yan Q."/>
            <person name="Zhang L."/>
        </authorList>
    </citation>
    <scope>NUCLEOTIDE SEQUENCE [LARGE SCALE GENOMIC DNA]</scope>
    <source>
        <strain evidence="9 10">19XY460</strain>
    </source>
</reference>
<evidence type="ECO:0000256" key="1">
    <source>
        <dbReference type="ARBA" id="ARBA00004141"/>
    </source>
</evidence>
<dbReference type="InterPro" id="IPR005828">
    <property type="entry name" value="MFS_sugar_transport-like"/>
</dbReference>
<keyword evidence="3" id="KW-0813">Transport</keyword>
<keyword evidence="4 7" id="KW-0812">Transmembrane</keyword>
<proteinExistence type="inferred from homology"/>
<dbReference type="PANTHER" id="PTHR23503">
    <property type="entry name" value="SOLUTE CARRIER FAMILY 2"/>
    <property type="match status" value="1"/>
</dbReference>
<dbReference type="InterPro" id="IPR005829">
    <property type="entry name" value="Sugar_transporter_CS"/>
</dbReference>
<dbReference type="SUPFAM" id="SSF103473">
    <property type="entry name" value="MFS general substrate transporter"/>
    <property type="match status" value="1"/>
</dbReference>
<dbReference type="EMBL" id="CP138894">
    <property type="protein sequence ID" value="WPK22968.1"/>
    <property type="molecule type" value="Genomic_DNA"/>
</dbReference>
<dbReference type="PROSITE" id="PS00217">
    <property type="entry name" value="SUGAR_TRANSPORT_2"/>
    <property type="match status" value="1"/>
</dbReference>
<feature type="transmembrane region" description="Helical" evidence="7">
    <location>
        <begin position="12"/>
        <end position="31"/>
    </location>
</feature>
<feature type="transmembrane region" description="Helical" evidence="7">
    <location>
        <begin position="78"/>
        <end position="99"/>
    </location>
</feature>
<dbReference type="InterPro" id="IPR020846">
    <property type="entry name" value="MFS_dom"/>
</dbReference>
<evidence type="ECO:0000256" key="3">
    <source>
        <dbReference type="ARBA" id="ARBA00022448"/>
    </source>
</evidence>
<feature type="transmembrane region" description="Helical" evidence="7">
    <location>
        <begin position="408"/>
        <end position="432"/>
    </location>
</feature>
<dbReference type="PRINTS" id="PR00171">
    <property type="entry name" value="SUGRTRNSPORT"/>
</dbReference>
<evidence type="ECO:0000313" key="9">
    <source>
        <dbReference type="EMBL" id="WPK22968.1"/>
    </source>
</evidence>
<gene>
    <name evidence="9" type="ORF">PUMCH_000191</name>
</gene>
<dbReference type="InterPro" id="IPR045263">
    <property type="entry name" value="GLUT"/>
</dbReference>
<dbReference type="GO" id="GO:0016020">
    <property type="term" value="C:membrane"/>
    <property type="evidence" value="ECO:0007669"/>
    <property type="project" value="UniProtKB-SubCell"/>
</dbReference>
<feature type="transmembrane region" description="Helical" evidence="7">
    <location>
        <begin position="469"/>
        <end position="493"/>
    </location>
</feature>
<dbReference type="KEGG" id="asau:88171260"/>
<feature type="transmembrane region" description="Helical" evidence="7">
    <location>
        <begin position="352"/>
        <end position="374"/>
    </location>
</feature>
<feature type="transmembrane region" description="Helical" evidence="7">
    <location>
        <begin position="136"/>
        <end position="156"/>
    </location>
</feature>
<evidence type="ECO:0000256" key="6">
    <source>
        <dbReference type="ARBA" id="ARBA00023136"/>
    </source>
</evidence>
<feature type="transmembrane region" description="Helical" evidence="7">
    <location>
        <begin position="316"/>
        <end position="340"/>
    </location>
</feature>
<dbReference type="RefSeq" id="XP_062875355.1">
    <property type="nucleotide sequence ID" value="XM_063019285.1"/>
</dbReference>
<keyword evidence="10" id="KW-1185">Reference proteome</keyword>
<dbReference type="GeneID" id="88171260"/>
<organism evidence="9 10">
    <name type="scientific">Australozyma saopauloensis</name>
    <dbReference type="NCBI Taxonomy" id="291208"/>
    <lineage>
        <taxon>Eukaryota</taxon>
        <taxon>Fungi</taxon>
        <taxon>Dikarya</taxon>
        <taxon>Ascomycota</taxon>
        <taxon>Saccharomycotina</taxon>
        <taxon>Pichiomycetes</taxon>
        <taxon>Metschnikowiaceae</taxon>
        <taxon>Australozyma</taxon>
    </lineage>
</organism>
<evidence type="ECO:0000259" key="8">
    <source>
        <dbReference type="PROSITE" id="PS50850"/>
    </source>
</evidence>
<dbReference type="PROSITE" id="PS50850">
    <property type="entry name" value="MFS"/>
    <property type="match status" value="1"/>
</dbReference>
<dbReference type="Gene3D" id="1.20.1250.20">
    <property type="entry name" value="MFS general substrate transporter like domains"/>
    <property type="match status" value="1"/>
</dbReference>
<evidence type="ECO:0000256" key="2">
    <source>
        <dbReference type="ARBA" id="ARBA00010992"/>
    </source>
</evidence>
<dbReference type="GO" id="GO:0015149">
    <property type="term" value="F:hexose transmembrane transporter activity"/>
    <property type="evidence" value="ECO:0007669"/>
    <property type="project" value="TreeGrafter"/>
</dbReference>
<feature type="transmembrane region" description="Helical" evidence="7">
    <location>
        <begin position="381"/>
        <end position="402"/>
    </location>
</feature>
<dbReference type="Pfam" id="PF00083">
    <property type="entry name" value="Sugar_tr"/>
    <property type="match status" value="1"/>
</dbReference>
<name>A0AAX4H3I4_9ASCO</name>
<evidence type="ECO:0000256" key="7">
    <source>
        <dbReference type="SAM" id="Phobius"/>
    </source>
</evidence>
<dbReference type="InterPro" id="IPR003663">
    <property type="entry name" value="Sugar/inositol_transpt"/>
</dbReference>
<feature type="transmembrane region" description="Helical" evidence="7">
    <location>
        <begin position="168"/>
        <end position="187"/>
    </location>
</feature>
<dbReference type="InterPro" id="IPR036259">
    <property type="entry name" value="MFS_trans_sf"/>
</dbReference>
<evidence type="ECO:0000256" key="4">
    <source>
        <dbReference type="ARBA" id="ARBA00022692"/>
    </source>
</evidence>
<dbReference type="AlphaFoldDB" id="A0AAX4H3I4"/>
<sequence>MEDQLYVNHKIRWRLLWATAICCLTTLQFGFHLSVFNAPQQIISCQSHGRGDGYSDGMWARWGMQQCIPMDKSGIATINTVFTVAGFLSSTLVGSHRVLNSVGRNTVQKATAILYIFGCVSIAFANSLPVMNFGRFLAGVAAGSSMVVAPIFINEITPFNHRGLMGSLLQFGVATGILLAQLIAFLWSNDNDWRNLFIFGAGIGLLQLVLLFTTIESPKWLIMHNGEISHASKLLNQLRSDEVAAQYEILHWRRLSTNQPSPTSSVGLSETSSLLESSPKDNLYPVSTAMSRRGSIDPSTLSPISYITGSKYKKEWVAVVLIMSAQQLSGMNAITFYGVSVLSKIVPPDTNVLYLTSSLAFTNVIVSLAVSPLIDRWGRKLLLLASVTTMSLCSVIISTGLINQKDYMAAVGCFGFVIGFSIGLGQIPFLMISELSSQEAIGKAQALGTMSNWLSNVAIAYAFPYLKEILGDAVFFLFTVTGIIFFVAMYIYVPETKGREGYDEIWGLE</sequence>
<keyword evidence="6 7" id="KW-0472">Membrane</keyword>
<dbReference type="Proteomes" id="UP001338582">
    <property type="component" value="Chromosome 1"/>
</dbReference>
<feature type="domain" description="Major facilitator superfamily (MFS) profile" evidence="8">
    <location>
        <begin position="18"/>
        <end position="497"/>
    </location>
</feature>
<protein>
    <recommendedName>
        <fullName evidence="8">Major facilitator superfamily (MFS) profile domain-containing protein</fullName>
    </recommendedName>
</protein>
<accession>A0AAX4H3I4</accession>
<evidence type="ECO:0000256" key="5">
    <source>
        <dbReference type="ARBA" id="ARBA00022989"/>
    </source>
</evidence>
<dbReference type="PANTHER" id="PTHR23503:SF8">
    <property type="entry name" value="FACILITATED GLUCOSE TRANSPORTER PROTEIN 1"/>
    <property type="match status" value="1"/>
</dbReference>
<keyword evidence="5 7" id="KW-1133">Transmembrane helix</keyword>
<feature type="transmembrane region" description="Helical" evidence="7">
    <location>
        <begin position="193"/>
        <end position="215"/>
    </location>
</feature>